<reference evidence="2 3" key="1">
    <citation type="submission" date="2017-06" db="EMBL/GenBank/DDBJ databases">
        <authorList>
            <person name="Kim H.J."/>
            <person name="Triplett B.A."/>
        </authorList>
    </citation>
    <scope>NUCLEOTIDE SEQUENCE [LARGE SCALE GENOMIC DNA]</scope>
    <source>
        <strain evidence="2">FRACA_ARgP5</strain>
    </source>
</reference>
<feature type="compositionally biased region" description="Pro residues" evidence="1">
    <location>
        <begin position="208"/>
        <end position="217"/>
    </location>
</feature>
<dbReference type="AlphaFoldDB" id="A0A2I2KYQ2"/>
<name>A0A2I2KYQ2_9ACTN</name>
<accession>A0A2I2KYQ2</accession>
<evidence type="ECO:0000313" key="3">
    <source>
        <dbReference type="Proteomes" id="UP000234331"/>
    </source>
</evidence>
<organism evidence="2 3">
    <name type="scientific">Frankia canadensis</name>
    <dbReference type="NCBI Taxonomy" id="1836972"/>
    <lineage>
        <taxon>Bacteria</taxon>
        <taxon>Bacillati</taxon>
        <taxon>Actinomycetota</taxon>
        <taxon>Actinomycetes</taxon>
        <taxon>Frankiales</taxon>
        <taxon>Frankiaceae</taxon>
        <taxon>Frankia</taxon>
    </lineage>
</organism>
<evidence type="ECO:0000256" key="1">
    <source>
        <dbReference type="SAM" id="MobiDB-lite"/>
    </source>
</evidence>
<keyword evidence="3" id="KW-1185">Reference proteome</keyword>
<gene>
    <name evidence="2" type="ORF">FRACA_530025</name>
</gene>
<feature type="region of interest" description="Disordered" evidence="1">
    <location>
        <begin position="1"/>
        <end position="39"/>
    </location>
</feature>
<sequence length="260" mass="25552">MPCAASSGRGDGRLPSPPPAQSTDPIGRPGPSPRRPRGFARALPRSRRLRSSLVAAGATVALTGAFAVAGAGTAQAGGATWASCPSNQTTNVSVLPGPGEPGGQTLVHAGFYAHIGSFWPPSTDILCRTQAGRGPAAGQPKLKVLHQGCADGLVTFGVPRPTAGGTGVGGPPVTWGTFLPEGWYDLPTGDDDPNWTALCWSPTRRPHLTPPAAPAPAAPAAATAASSAQAAAASASPAPASPASAGVPASASVPVPAAGH</sequence>
<evidence type="ECO:0000313" key="2">
    <source>
        <dbReference type="EMBL" id="SNQ50802.1"/>
    </source>
</evidence>
<dbReference type="EMBL" id="FZMO01000479">
    <property type="protein sequence ID" value="SNQ50802.1"/>
    <property type="molecule type" value="Genomic_DNA"/>
</dbReference>
<feature type="region of interest" description="Disordered" evidence="1">
    <location>
        <begin position="207"/>
        <end position="260"/>
    </location>
</feature>
<dbReference type="Proteomes" id="UP000234331">
    <property type="component" value="Unassembled WGS sequence"/>
</dbReference>
<proteinExistence type="predicted"/>
<feature type="compositionally biased region" description="Low complexity" evidence="1">
    <location>
        <begin position="218"/>
        <end position="260"/>
    </location>
</feature>
<protein>
    <submittedName>
        <fullName evidence="2">Uncharacterized protein</fullName>
    </submittedName>
</protein>